<evidence type="ECO:0000313" key="7">
    <source>
        <dbReference type="EnsemblPlants" id="cds.evm.model.04.1009"/>
    </source>
</evidence>
<dbReference type="OrthoDB" id="21502at2759"/>
<evidence type="ECO:0000256" key="2">
    <source>
        <dbReference type="ARBA" id="ARBA00022737"/>
    </source>
</evidence>
<dbReference type="NCBIfam" id="TIGR01787">
    <property type="entry name" value="squalene_cyclas"/>
    <property type="match status" value="1"/>
</dbReference>
<dbReference type="GO" id="GO:0042300">
    <property type="term" value="F:beta-amyrin synthase activity"/>
    <property type="evidence" value="ECO:0007669"/>
    <property type="project" value="UniProtKB-ARBA"/>
</dbReference>
<protein>
    <recommendedName>
        <fullName evidence="4">Terpene cyclase/mutase family member</fullName>
        <ecNumber evidence="4">5.4.99.-</ecNumber>
    </recommendedName>
</protein>
<dbReference type="GO" id="GO:0016104">
    <property type="term" value="P:triterpenoid biosynthetic process"/>
    <property type="evidence" value="ECO:0007669"/>
    <property type="project" value="InterPro"/>
</dbReference>
<dbReference type="InterPro" id="IPR002365">
    <property type="entry name" value="Terpene_synthase_CS"/>
</dbReference>
<evidence type="ECO:0000313" key="8">
    <source>
        <dbReference type="Proteomes" id="UP000596661"/>
    </source>
</evidence>
<accession>A0A803PBC5</accession>
<dbReference type="Pfam" id="PF13243">
    <property type="entry name" value="SQHop_cyclase_C"/>
    <property type="match status" value="1"/>
</dbReference>
<dbReference type="Gene3D" id="1.50.10.20">
    <property type="match status" value="2"/>
</dbReference>
<dbReference type="InterPro" id="IPR032697">
    <property type="entry name" value="SQ_cyclase_N"/>
</dbReference>
<dbReference type="AlphaFoldDB" id="A0A803PBC5"/>
<dbReference type="Gramene" id="evm.model.04.1009">
    <property type="protein sequence ID" value="cds.evm.model.04.1009"/>
    <property type="gene ID" value="evm.TU.04.1009"/>
</dbReference>
<evidence type="ECO:0000256" key="4">
    <source>
        <dbReference type="RuleBase" id="RU362003"/>
    </source>
</evidence>
<name>A0A803PBC5_CANSA</name>
<dbReference type="InterPro" id="IPR018333">
    <property type="entry name" value="Squalene_cyclase"/>
</dbReference>
<dbReference type="SUPFAM" id="SSF48239">
    <property type="entry name" value="Terpenoid cyclases/Protein prenyltransferases"/>
    <property type="match status" value="2"/>
</dbReference>
<evidence type="ECO:0000259" key="5">
    <source>
        <dbReference type="Pfam" id="PF13243"/>
    </source>
</evidence>
<organism evidence="7 8">
    <name type="scientific">Cannabis sativa</name>
    <name type="common">Hemp</name>
    <name type="synonym">Marijuana</name>
    <dbReference type="NCBI Taxonomy" id="3483"/>
    <lineage>
        <taxon>Eukaryota</taxon>
        <taxon>Viridiplantae</taxon>
        <taxon>Streptophyta</taxon>
        <taxon>Embryophyta</taxon>
        <taxon>Tracheophyta</taxon>
        <taxon>Spermatophyta</taxon>
        <taxon>Magnoliopsida</taxon>
        <taxon>eudicotyledons</taxon>
        <taxon>Gunneridae</taxon>
        <taxon>Pentapetalae</taxon>
        <taxon>rosids</taxon>
        <taxon>fabids</taxon>
        <taxon>Rosales</taxon>
        <taxon>Cannabaceae</taxon>
        <taxon>Cannabis</taxon>
    </lineage>
</organism>
<dbReference type="PANTHER" id="PTHR11764">
    <property type="entry name" value="TERPENE CYCLASE/MUTASE FAMILY MEMBER"/>
    <property type="match status" value="1"/>
</dbReference>
<keyword evidence="2" id="KW-0677">Repeat</keyword>
<dbReference type="SFLD" id="SFLDG01016">
    <property type="entry name" value="Prenyltransferase_Like_2"/>
    <property type="match status" value="1"/>
</dbReference>
<dbReference type="EC" id="5.4.99.-" evidence="4"/>
<dbReference type="Pfam" id="PF13249">
    <property type="entry name" value="SQHop_cyclase_N"/>
    <property type="match status" value="1"/>
</dbReference>
<dbReference type="EnsemblPlants" id="evm.model.04.1009">
    <property type="protein sequence ID" value="cds.evm.model.04.1009"/>
    <property type="gene ID" value="evm.TU.04.1009"/>
</dbReference>
<evidence type="ECO:0000256" key="3">
    <source>
        <dbReference type="ARBA" id="ARBA00023235"/>
    </source>
</evidence>
<reference evidence="7" key="1">
    <citation type="submission" date="2018-11" db="EMBL/GenBank/DDBJ databases">
        <authorList>
            <person name="Grassa J C."/>
        </authorList>
    </citation>
    <scope>NUCLEOTIDE SEQUENCE [LARGE SCALE GENOMIC DNA]</scope>
</reference>
<keyword evidence="3 4" id="KW-0413">Isomerase</keyword>
<comment type="similarity">
    <text evidence="1 4">Belongs to the terpene cyclase/mutase family.</text>
</comment>
<dbReference type="GO" id="GO:0005811">
    <property type="term" value="C:lipid droplet"/>
    <property type="evidence" value="ECO:0007669"/>
    <property type="project" value="InterPro"/>
</dbReference>
<reference evidence="7" key="2">
    <citation type="submission" date="2021-03" db="UniProtKB">
        <authorList>
            <consortium name="EnsemblPlants"/>
        </authorList>
    </citation>
    <scope>IDENTIFICATION</scope>
</reference>
<dbReference type="Proteomes" id="UP000596661">
    <property type="component" value="Chromosome 4"/>
</dbReference>
<dbReference type="InterPro" id="IPR032696">
    <property type="entry name" value="SQ_cyclase_C"/>
</dbReference>
<dbReference type="EMBL" id="UZAU01000371">
    <property type="status" value="NOT_ANNOTATED_CDS"/>
    <property type="molecule type" value="Genomic_DNA"/>
</dbReference>
<evidence type="ECO:0000259" key="6">
    <source>
        <dbReference type="Pfam" id="PF13249"/>
    </source>
</evidence>
<dbReference type="InterPro" id="IPR008930">
    <property type="entry name" value="Terpenoid_cyclase/PrenylTrfase"/>
</dbReference>
<feature type="domain" description="Squalene cyclase N-terminal" evidence="6">
    <location>
        <begin position="101"/>
        <end position="400"/>
    </location>
</feature>
<keyword evidence="8" id="KW-1185">Reference proteome</keyword>
<dbReference type="PANTHER" id="PTHR11764:SF58">
    <property type="entry name" value="BETA-AMYRIN SYNTHASE-RELATED"/>
    <property type="match status" value="1"/>
</dbReference>
<sequence>MWKIKYGSGAGEAYLFSTNNFLGRQTFEFDPKAGSPEERAQIEEARLNFYANRHKVKPSSDLICRLQMLRESNFKQDIGQVKVDEDVEDIKYEIADAAMRRSIKFWSALQSPHGHWPAQNAGIMFYIPPLVFCTYITGHMDTVFNEHHKREMLWYMYCHQNKDGGWGLHIEGPSTMMCTVLNYLAMRILGEGRDGGLDNACFRARKWILNHGGATGSASWGKIWMSILGVYSWDGCNPMPPEFWFYPSIFHPSKMFCYCRMTYLPMSYLYGIKYVGPITPLIRELREEIYNEPYQQIRWSKMRHLCVQADNYYPHGRIQRLLWDSVYYVAETLISTWPFTKIREQSLHKAMEHIHYEDENSRYITIGCVEKPLMMLACWAEDPNGEYFKKHIPRIADYLWVAEDGINMQSFGSQVWDCSLSVQALLAANISEEIGQVLKKAHEFLKQSQVRVDPPEHSKYFRHISKGAWTFSDRDHGWQVSDCTSEALKCCLLLSMLSPDIVGEPMEVEHLYDSVNIILSLQSENGGVSAWEKAGAPKILEWLNPVECMEDLVIEYEYVECTSSSIQALTLFRKLYPNHRRKEIDHFIAKAVRYLEETQMGDGSWYGCWGICFIYGTWFAIKGLEAAGKHYYNCQAIRRAIDFLLNTQREDGGWSESYTSCTNKVYTPLEGENSHLVHTSFALMALIHARQAERDPTPIHRAAKVLINSQLEDGDFPQQELVGVFMKTCMLHYAAYRNIFPIWAIAEYRNLVTLRNEEN</sequence>
<evidence type="ECO:0000256" key="1">
    <source>
        <dbReference type="ARBA" id="ARBA00009755"/>
    </source>
</evidence>
<dbReference type="CDD" id="cd02892">
    <property type="entry name" value="SQCY_1"/>
    <property type="match status" value="1"/>
</dbReference>
<dbReference type="PROSITE" id="PS01074">
    <property type="entry name" value="TERPENE_SYNTHASES"/>
    <property type="match status" value="1"/>
</dbReference>
<feature type="domain" description="Squalene cyclase C-terminal" evidence="5">
    <location>
        <begin position="413"/>
        <end position="750"/>
    </location>
</feature>
<proteinExistence type="inferred from homology"/>
<dbReference type="FunFam" id="1.50.10.20:FF:000011">
    <property type="entry name" value="Terpene cyclase/mutase family member"/>
    <property type="match status" value="1"/>
</dbReference>